<dbReference type="AlphaFoldDB" id="A0A6J0ZPA8"/>
<reference evidence="2" key="1">
    <citation type="submission" date="2025-08" db="UniProtKB">
        <authorList>
            <consortium name="RefSeq"/>
        </authorList>
    </citation>
    <scope>IDENTIFICATION</scope>
    <source>
        <tissue evidence="2">Leaf</tissue>
    </source>
</reference>
<accession>A0A6J0ZPA8</accession>
<sequence>MYIQLNFHLSLVMEQEQERECQATAATNPDVGGNAQSRDCKGCGNNVGAANRPGNNTDVTNPKGNVAAQGNAQRRGSGNKLVWLILLETMLVRLIQGVMLLLGVTIIIKLDAMLNAEVVESIKGGINIAISISTD</sequence>
<dbReference type="GeneID" id="110410632"/>
<organism evidence="1 2">
    <name type="scientific">Herrania umbratica</name>
    <dbReference type="NCBI Taxonomy" id="108875"/>
    <lineage>
        <taxon>Eukaryota</taxon>
        <taxon>Viridiplantae</taxon>
        <taxon>Streptophyta</taxon>
        <taxon>Embryophyta</taxon>
        <taxon>Tracheophyta</taxon>
        <taxon>Spermatophyta</taxon>
        <taxon>Magnoliopsida</taxon>
        <taxon>eudicotyledons</taxon>
        <taxon>Gunneridae</taxon>
        <taxon>Pentapetalae</taxon>
        <taxon>rosids</taxon>
        <taxon>malvids</taxon>
        <taxon>Malvales</taxon>
        <taxon>Malvaceae</taxon>
        <taxon>Byttnerioideae</taxon>
        <taxon>Herrania</taxon>
    </lineage>
</organism>
<dbReference type="RefSeq" id="XP_021276104.1">
    <property type="nucleotide sequence ID" value="XM_021420429.1"/>
</dbReference>
<gene>
    <name evidence="2" type="primary">LOC110410632</name>
</gene>
<proteinExistence type="predicted"/>
<evidence type="ECO:0000313" key="1">
    <source>
        <dbReference type="Proteomes" id="UP000504621"/>
    </source>
</evidence>
<name>A0A6J0ZPA8_9ROSI</name>
<evidence type="ECO:0000313" key="2">
    <source>
        <dbReference type="RefSeq" id="XP_021276104.1"/>
    </source>
</evidence>
<dbReference type="Proteomes" id="UP000504621">
    <property type="component" value="Unplaced"/>
</dbReference>
<keyword evidence="1" id="KW-1185">Reference proteome</keyword>
<protein>
    <submittedName>
        <fullName evidence="2">Uncharacterized protein LOC110410632 isoform X1</fullName>
    </submittedName>
</protein>